<dbReference type="Proteomes" id="UP000533598">
    <property type="component" value="Unassembled WGS sequence"/>
</dbReference>
<dbReference type="InterPro" id="IPR005467">
    <property type="entry name" value="His_kinase_dom"/>
</dbReference>
<feature type="transmembrane region" description="Helical" evidence="16">
    <location>
        <begin position="46"/>
        <end position="68"/>
    </location>
</feature>
<dbReference type="InterPro" id="IPR036890">
    <property type="entry name" value="HATPase_C_sf"/>
</dbReference>
<evidence type="ECO:0000256" key="14">
    <source>
        <dbReference type="ARBA" id="ARBA00024827"/>
    </source>
</evidence>
<keyword evidence="19" id="KW-1185">Reference proteome</keyword>
<evidence type="ECO:0000256" key="15">
    <source>
        <dbReference type="ARBA" id="ARBA00030800"/>
    </source>
</evidence>
<comment type="caution">
    <text evidence="18">The sequence shown here is derived from an EMBL/GenBank/DDBJ whole genome shotgun (WGS) entry which is preliminary data.</text>
</comment>
<dbReference type="Gene3D" id="3.30.565.10">
    <property type="entry name" value="Histidine kinase-like ATPase, C-terminal domain"/>
    <property type="match status" value="1"/>
</dbReference>
<evidence type="ECO:0000256" key="10">
    <source>
        <dbReference type="ARBA" id="ARBA00022777"/>
    </source>
</evidence>
<feature type="transmembrane region" description="Helical" evidence="16">
    <location>
        <begin position="158"/>
        <end position="176"/>
    </location>
</feature>
<dbReference type="SUPFAM" id="SSF55874">
    <property type="entry name" value="ATPase domain of HSP90 chaperone/DNA topoisomerase II/histidine kinase"/>
    <property type="match status" value="1"/>
</dbReference>
<dbReference type="PRINTS" id="PR00344">
    <property type="entry name" value="BCTRLSENSOR"/>
</dbReference>
<dbReference type="SMART" id="SM00387">
    <property type="entry name" value="HATPase_c"/>
    <property type="match status" value="1"/>
</dbReference>
<feature type="transmembrane region" description="Helical" evidence="16">
    <location>
        <begin position="89"/>
        <end position="108"/>
    </location>
</feature>
<keyword evidence="16" id="KW-1133">Transmembrane helix</keyword>
<evidence type="ECO:0000256" key="7">
    <source>
        <dbReference type="ARBA" id="ARBA00022490"/>
    </source>
</evidence>
<evidence type="ECO:0000259" key="17">
    <source>
        <dbReference type="PROSITE" id="PS50109"/>
    </source>
</evidence>
<dbReference type="PANTHER" id="PTHR24421:SF62">
    <property type="entry name" value="SENSORY TRANSDUCTION HISTIDINE KINASE"/>
    <property type="match status" value="1"/>
</dbReference>
<evidence type="ECO:0000313" key="18">
    <source>
        <dbReference type="EMBL" id="MBB4681594.1"/>
    </source>
</evidence>
<dbReference type="GO" id="GO:0016020">
    <property type="term" value="C:membrane"/>
    <property type="evidence" value="ECO:0007669"/>
    <property type="project" value="InterPro"/>
</dbReference>
<dbReference type="Pfam" id="PF02518">
    <property type="entry name" value="HATPase_c"/>
    <property type="match status" value="1"/>
</dbReference>
<dbReference type="EMBL" id="JACHMH010000001">
    <property type="protein sequence ID" value="MBB4681594.1"/>
    <property type="molecule type" value="Genomic_DNA"/>
</dbReference>
<reference evidence="18 19" key="1">
    <citation type="submission" date="2020-08" db="EMBL/GenBank/DDBJ databases">
        <title>Sequencing the genomes of 1000 actinobacteria strains.</title>
        <authorList>
            <person name="Klenk H.-P."/>
        </authorList>
    </citation>
    <scope>NUCLEOTIDE SEQUENCE [LARGE SCALE GENOMIC DNA]</scope>
    <source>
        <strain evidence="18 19">DSM 44230</strain>
    </source>
</reference>
<dbReference type="InterPro" id="IPR004358">
    <property type="entry name" value="Sig_transdc_His_kin-like_C"/>
</dbReference>
<dbReference type="RefSeq" id="WP_185008284.1">
    <property type="nucleotide sequence ID" value="NZ_BAAAUI010000014.1"/>
</dbReference>
<evidence type="ECO:0000256" key="11">
    <source>
        <dbReference type="ARBA" id="ARBA00023004"/>
    </source>
</evidence>
<dbReference type="InterPro" id="IPR003594">
    <property type="entry name" value="HATPase_dom"/>
</dbReference>
<dbReference type="AlphaFoldDB" id="A0A7W7FZW3"/>
<evidence type="ECO:0000256" key="9">
    <source>
        <dbReference type="ARBA" id="ARBA00022723"/>
    </source>
</evidence>
<evidence type="ECO:0000256" key="6">
    <source>
        <dbReference type="ARBA" id="ARBA00022485"/>
    </source>
</evidence>
<dbReference type="GO" id="GO:0005737">
    <property type="term" value="C:cytoplasm"/>
    <property type="evidence" value="ECO:0007669"/>
    <property type="project" value="UniProtKB-SubCell"/>
</dbReference>
<gene>
    <name evidence="18" type="ORF">HNR67_007712</name>
</gene>
<feature type="transmembrane region" description="Helical" evidence="16">
    <location>
        <begin position="21"/>
        <end position="40"/>
    </location>
</feature>
<dbReference type="InterPro" id="IPR050482">
    <property type="entry name" value="Sensor_HK_TwoCompSys"/>
</dbReference>
<evidence type="ECO:0000256" key="2">
    <source>
        <dbReference type="ARBA" id="ARBA00001966"/>
    </source>
</evidence>
<evidence type="ECO:0000256" key="4">
    <source>
        <dbReference type="ARBA" id="ARBA00012438"/>
    </source>
</evidence>
<keyword evidence="16" id="KW-0472">Membrane</keyword>
<dbReference type="GO" id="GO:0051539">
    <property type="term" value="F:4 iron, 4 sulfur cluster binding"/>
    <property type="evidence" value="ECO:0007669"/>
    <property type="project" value="UniProtKB-KW"/>
</dbReference>
<evidence type="ECO:0000256" key="8">
    <source>
        <dbReference type="ARBA" id="ARBA00022679"/>
    </source>
</evidence>
<keyword evidence="10 18" id="KW-0418">Kinase</keyword>
<keyword evidence="9" id="KW-0479">Metal-binding</keyword>
<keyword evidence="16" id="KW-0812">Transmembrane</keyword>
<comment type="catalytic activity">
    <reaction evidence="1">
        <text>ATP + protein L-histidine = ADP + protein N-phospho-L-histidine.</text>
        <dbReference type="EC" id="2.7.13.3"/>
    </reaction>
</comment>
<evidence type="ECO:0000256" key="3">
    <source>
        <dbReference type="ARBA" id="ARBA00004496"/>
    </source>
</evidence>
<dbReference type="CDD" id="cd16917">
    <property type="entry name" value="HATPase_UhpB-NarQ-NarX-like"/>
    <property type="match status" value="1"/>
</dbReference>
<keyword evidence="8" id="KW-0808">Transferase</keyword>
<keyword evidence="7" id="KW-0963">Cytoplasm</keyword>
<dbReference type="GO" id="GO:0046983">
    <property type="term" value="F:protein dimerization activity"/>
    <property type="evidence" value="ECO:0007669"/>
    <property type="project" value="InterPro"/>
</dbReference>
<evidence type="ECO:0000256" key="12">
    <source>
        <dbReference type="ARBA" id="ARBA00023012"/>
    </source>
</evidence>
<dbReference type="GO" id="GO:0000155">
    <property type="term" value="F:phosphorelay sensor kinase activity"/>
    <property type="evidence" value="ECO:0007669"/>
    <property type="project" value="InterPro"/>
</dbReference>
<comment type="subcellular location">
    <subcellularLocation>
        <location evidence="3">Cytoplasm</location>
    </subcellularLocation>
</comment>
<feature type="transmembrane region" description="Helical" evidence="16">
    <location>
        <begin position="120"/>
        <end position="146"/>
    </location>
</feature>
<proteinExistence type="predicted"/>
<keyword evidence="12" id="KW-0902">Two-component regulatory system</keyword>
<evidence type="ECO:0000256" key="16">
    <source>
        <dbReference type="SAM" id="Phobius"/>
    </source>
</evidence>
<evidence type="ECO:0000256" key="13">
    <source>
        <dbReference type="ARBA" id="ARBA00023014"/>
    </source>
</evidence>
<evidence type="ECO:0000256" key="1">
    <source>
        <dbReference type="ARBA" id="ARBA00000085"/>
    </source>
</evidence>
<accession>A0A7W7FZW3</accession>
<dbReference type="EC" id="2.7.13.3" evidence="4"/>
<sequence>MGVIQELHGRPDAPARWVHLAWVYGTLALSSSLVWVTGGWPAGTELTVLLVLLGLAVLWLPWLPDLVAENRRDGRFWIPAERQTGRRRWLAIGYYAVLVAIGGSLLAVDPQYAAFASVAYPSAFLLFPARGAMVGVGVTAVVNLAAQTDWLTEHVQPYSALLGLLLPLAFGGWVIGRESERRRAMVTELTAANAALRETMAENAGLHAQLLTQAREAGVREERQRMAREIHDTLAQGLTGIITQLNAADRVPGEAERREHLDRVRTLAADSLAEARRSVRALRPEALTDSPLPEALAELTAKWAAANGITPELAVTGDPDRLATGVEVVLFRVAQEALTNVAKHAKASRVGVTLSYEDDVVLLDVVDDGVGIQPRTGCAPGVEGYGLGVMRQRVRGVGGTLEIESGPGQGTAVAAAVPAIPFEAGEGEA</sequence>
<dbReference type="InterPro" id="IPR011712">
    <property type="entry name" value="Sig_transdc_His_kin_sub3_dim/P"/>
</dbReference>
<dbReference type="PROSITE" id="PS50109">
    <property type="entry name" value="HIS_KIN"/>
    <property type="match status" value="1"/>
</dbReference>
<protein>
    <recommendedName>
        <fullName evidence="5">Oxygen sensor histidine kinase NreB</fullName>
        <ecNumber evidence="4">2.7.13.3</ecNumber>
    </recommendedName>
    <alternativeName>
        <fullName evidence="15">Nitrogen regulation protein B</fullName>
    </alternativeName>
</protein>
<feature type="domain" description="Histidine kinase" evidence="17">
    <location>
        <begin position="330"/>
        <end position="421"/>
    </location>
</feature>
<comment type="function">
    <text evidence="14">Member of the two-component regulatory system NreB/NreC involved in the control of dissimilatory nitrate/nitrite reduction in response to oxygen. NreB functions as a direct oxygen sensor histidine kinase which is autophosphorylated, in the absence of oxygen, probably at the conserved histidine residue, and transfers its phosphate group probably to a conserved aspartate residue of NreC. NreB/NreC activates the expression of the nitrate (narGHJI) and nitrite (nir) reductase operons, as well as the putative nitrate transporter gene narT.</text>
</comment>
<keyword evidence="11" id="KW-0408">Iron</keyword>
<evidence type="ECO:0000313" key="19">
    <source>
        <dbReference type="Proteomes" id="UP000533598"/>
    </source>
</evidence>
<evidence type="ECO:0000256" key="5">
    <source>
        <dbReference type="ARBA" id="ARBA00017322"/>
    </source>
</evidence>
<dbReference type="Gene3D" id="1.20.5.1930">
    <property type="match status" value="1"/>
</dbReference>
<dbReference type="GO" id="GO:0046872">
    <property type="term" value="F:metal ion binding"/>
    <property type="evidence" value="ECO:0007669"/>
    <property type="project" value="UniProtKB-KW"/>
</dbReference>
<keyword evidence="13" id="KW-0411">Iron-sulfur</keyword>
<dbReference type="PANTHER" id="PTHR24421">
    <property type="entry name" value="NITRATE/NITRITE SENSOR PROTEIN NARX-RELATED"/>
    <property type="match status" value="1"/>
</dbReference>
<keyword evidence="6" id="KW-0004">4Fe-4S</keyword>
<name>A0A7W7FZW3_9PSEU</name>
<dbReference type="Pfam" id="PF07730">
    <property type="entry name" value="HisKA_3"/>
    <property type="match status" value="1"/>
</dbReference>
<organism evidence="18 19">
    <name type="scientific">Crossiella cryophila</name>
    <dbReference type="NCBI Taxonomy" id="43355"/>
    <lineage>
        <taxon>Bacteria</taxon>
        <taxon>Bacillati</taxon>
        <taxon>Actinomycetota</taxon>
        <taxon>Actinomycetes</taxon>
        <taxon>Pseudonocardiales</taxon>
        <taxon>Pseudonocardiaceae</taxon>
        <taxon>Crossiella</taxon>
    </lineage>
</organism>
<comment type="cofactor">
    <cofactor evidence="2">
        <name>[4Fe-4S] cluster</name>
        <dbReference type="ChEBI" id="CHEBI:49883"/>
    </cofactor>
</comment>